<dbReference type="Proteomes" id="UP000824881">
    <property type="component" value="Unassembled WGS sequence"/>
</dbReference>
<gene>
    <name evidence="1" type="ORF">CCMSSC00406_0001189</name>
</gene>
<sequence length="300" mass="34242">MPDNTAPPAPLSKNALKKQAKAERFAANKLERRAREKEARKEKKRLHALKRAAGELDDEDDKRASKKPRVVTDFKGKVVLDLGFDDKMNEKEIVSLTSQLAYTYSANRHAMYPFSLFFSSLNGRTLARLESLNDAGYKRWTNTQWWQEGYEKLWGDGVTEQGNVVYLTADADYELLELKEDETYIIGGICDHNRYKNLCLNKAKESGVRAARLPIGRYLAQMPTRKVLTVNQVMEILIKWAETKDWEQALYAVVPKRKFRTNEPEAEEDDGKEGHEGDDDGKHPPVADTKVEPPIQKAVD</sequence>
<keyword evidence="2" id="KW-1185">Reference proteome</keyword>
<evidence type="ECO:0000313" key="1">
    <source>
        <dbReference type="EMBL" id="KAG9218697.1"/>
    </source>
</evidence>
<name>A0ACB7IKF5_PLECO</name>
<protein>
    <submittedName>
        <fullName evidence="1">Uncharacterized protein</fullName>
    </submittedName>
</protein>
<accession>A0ACB7IKF5</accession>
<organism evidence="1 2">
    <name type="scientific">Pleurotus cornucopiae</name>
    <name type="common">Cornucopia mushroom</name>
    <dbReference type="NCBI Taxonomy" id="5321"/>
    <lineage>
        <taxon>Eukaryota</taxon>
        <taxon>Fungi</taxon>
        <taxon>Dikarya</taxon>
        <taxon>Basidiomycota</taxon>
        <taxon>Agaricomycotina</taxon>
        <taxon>Agaricomycetes</taxon>
        <taxon>Agaricomycetidae</taxon>
        <taxon>Agaricales</taxon>
        <taxon>Pleurotineae</taxon>
        <taxon>Pleurotaceae</taxon>
        <taxon>Pleurotus</taxon>
    </lineage>
</organism>
<reference evidence="1 2" key="1">
    <citation type="journal article" date="2021" name="Appl. Environ. Microbiol.">
        <title>Genetic linkage and physical mapping for an oyster mushroom Pleurotus cornucopiae and QTL analysis for the trait cap color.</title>
        <authorList>
            <person name="Zhang Y."/>
            <person name="Gao W."/>
            <person name="Sonnenberg A."/>
            <person name="Chen Q."/>
            <person name="Zhang J."/>
            <person name="Huang C."/>
        </authorList>
    </citation>
    <scope>NUCLEOTIDE SEQUENCE [LARGE SCALE GENOMIC DNA]</scope>
    <source>
        <strain evidence="1">CCMSSC00406</strain>
    </source>
</reference>
<dbReference type="EMBL" id="WQMT02000009">
    <property type="protein sequence ID" value="KAG9218697.1"/>
    <property type="molecule type" value="Genomic_DNA"/>
</dbReference>
<evidence type="ECO:0000313" key="2">
    <source>
        <dbReference type="Proteomes" id="UP000824881"/>
    </source>
</evidence>
<proteinExistence type="predicted"/>
<comment type="caution">
    <text evidence="1">The sequence shown here is derived from an EMBL/GenBank/DDBJ whole genome shotgun (WGS) entry which is preliminary data.</text>
</comment>